<proteinExistence type="predicted"/>
<organism evidence="6 7">
    <name type="scientific">Chytriomyces confervae</name>
    <dbReference type="NCBI Taxonomy" id="246404"/>
    <lineage>
        <taxon>Eukaryota</taxon>
        <taxon>Fungi</taxon>
        <taxon>Fungi incertae sedis</taxon>
        <taxon>Chytridiomycota</taxon>
        <taxon>Chytridiomycota incertae sedis</taxon>
        <taxon>Chytridiomycetes</taxon>
        <taxon>Chytridiales</taxon>
        <taxon>Chytriomycetaceae</taxon>
        <taxon>Chytriomyces</taxon>
    </lineage>
</organism>
<evidence type="ECO:0000256" key="3">
    <source>
        <dbReference type="ARBA" id="ARBA00022989"/>
    </source>
</evidence>
<evidence type="ECO:0000256" key="5">
    <source>
        <dbReference type="SAM" id="Phobius"/>
    </source>
</evidence>
<dbReference type="GO" id="GO:0016020">
    <property type="term" value="C:membrane"/>
    <property type="evidence" value="ECO:0007669"/>
    <property type="project" value="UniProtKB-SubCell"/>
</dbReference>
<dbReference type="Pfam" id="PF01741">
    <property type="entry name" value="MscL"/>
    <property type="match status" value="1"/>
</dbReference>
<dbReference type="STRING" id="246404.A0A507FLT6"/>
<dbReference type="InterPro" id="IPR036019">
    <property type="entry name" value="MscL_channel"/>
</dbReference>
<protein>
    <recommendedName>
        <fullName evidence="8">Large conductance mechanosensitive channel protein</fullName>
    </recommendedName>
</protein>
<keyword evidence="2 5" id="KW-0812">Transmembrane</keyword>
<reference evidence="6 7" key="1">
    <citation type="journal article" date="2019" name="Sci. Rep.">
        <title>Comparative genomics of chytrid fungi reveal insights into the obligate biotrophic and pathogenic lifestyle of Synchytrium endobioticum.</title>
        <authorList>
            <person name="van de Vossenberg B.T.L.H."/>
            <person name="Warris S."/>
            <person name="Nguyen H.D.T."/>
            <person name="van Gent-Pelzer M.P.E."/>
            <person name="Joly D.L."/>
            <person name="van de Geest H.C."/>
            <person name="Bonants P.J.M."/>
            <person name="Smith D.S."/>
            <person name="Levesque C.A."/>
            <person name="van der Lee T.A.J."/>
        </authorList>
    </citation>
    <scope>NUCLEOTIDE SEQUENCE [LARGE SCALE GENOMIC DNA]</scope>
    <source>
        <strain evidence="6 7">CBS 675.73</strain>
    </source>
</reference>
<feature type="transmembrane region" description="Helical" evidence="5">
    <location>
        <begin position="159"/>
        <end position="180"/>
    </location>
</feature>
<dbReference type="InterPro" id="IPR037673">
    <property type="entry name" value="MSC/AndL"/>
</dbReference>
<dbReference type="Proteomes" id="UP000320333">
    <property type="component" value="Unassembled WGS sequence"/>
</dbReference>
<keyword evidence="4 5" id="KW-0472">Membrane</keyword>
<accession>A0A507FLT6</accession>
<evidence type="ECO:0000313" key="7">
    <source>
        <dbReference type="Proteomes" id="UP000320333"/>
    </source>
</evidence>
<dbReference type="OrthoDB" id="10010920at2759"/>
<dbReference type="SUPFAM" id="SSF81330">
    <property type="entry name" value="Gated mechanosensitive channel"/>
    <property type="match status" value="1"/>
</dbReference>
<comment type="caution">
    <text evidence="6">The sequence shown here is derived from an EMBL/GenBank/DDBJ whole genome shotgun (WGS) entry which is preliminary data.</text>
</comment>
<evidence type="ECO:0008006" key="8">
    <source>
        <dbReference type="Google" id="ProtNLM"/>
    </source>
</evidence>
<dbReference type="GO" id="GO:0008381">
    <property type="term" value="F:mechanosensitive monoatomic ion channel activity"/>
    <property type="evidence" value="ECO:0007669"/>
    <property type="project" value="TreeGrafter"/>
</dbReference>
<comment type="subcellular location">
    <subcellularLocation>
        <location evidence="1">Membrane</location>
        <topology evidence="1">Multi-pass membrane protein</topology>
    </subcellularLocation>
</comment>
<dbReference type="Gene3D" id="1.10.1200.120">
    <property type="entry name" value="Large-conductance mechanosensitive channel, MscL, domain 1"/>
    <property type="match status" value="1"/>
</dbReference>
<dbReference type="PANTHER" id="PTHR30266:SF2">
    <property type="entry name" value="LARGE-CONDUCTANCE MECHANOSENSITIVE CHANNEL"/>
    <property type="match status" value="1"/>
</dbReference>
<dbReference type="PANTHER" id="PTHR30266">
    <property type="entry name" value="MECHANOSENSITIVE CHANNEL MSCL"/>
    <property type="match status" value="1"/>
</dbReference>
<name>A0A507FLT6_9FUNG</name>
<keyword evidence="3 5" id="KW-1133">Transmembrane helix</keyword>
<evidence type="ECO:0000313" key="6">
    <source>
        <dbReference type="EMBL" id="TPX77212.1"/>
    </source>
</evidence>
<evidence type="ECO:0000256" key="4">
    <source>
        <dbReference type="ARBA" id="ARBA00023136"/>
    </source>
</evidence>
<evidence type="ECO:0000256" key="2">
    <source>
        <dbReference type="ARBA" id="ARBA00022692"/>
    </source>
</evidence>
<feature type="transmembrane region" description="Helical" evidence="5">
    <location>
        <begin position="77"/>
        <end position="99"/>
    </location>
</feature>
<dbReference type="EMBL" id="QEAP01000026">
    <property type="protein sequence ID" value="TPX77212.1"/>
    <property type="molecule type" value="Genomic_DNA"/>
</dbReference>
<evidence type="ECO:0000256" key="1">
    <source>
        <dbReference type="ARBA" id="ARBA00004141"/>
    </source>
</evidence>
<gene>
    <name evidence="6" type="ORF">CcCBS67573_g01526</name>
</gene>
<sequence>MDSLQNRLPPTFAPVPTTETVVVDAVAAAPPPPAATNKLKKMASNVTSNISKGALKTVGASMSVGEAFIAFINRGSVIDLAIGVVMGGAFTAIVTSFVADLVTPVIGLATQKNLGNLFLVIKCPPNNGTSRCVTGSDHPYGTYAQANGEGAATWNYGNFIQTCINFILISIAMFLLVQLYSKTFLTKKIAPPATKACAECAEPCPLAAKKCRCCLTAFPVVEDEIAPSAEPNAFEKMFHKPAFLKA</sequence>
<dbReference type="AlphaFoldDB" id="A0A507FLT6"/>
<keyword evidence="7" id="KW-1185">Reference proteome</keyword>